<dbReference type="Proteomes" id="UP000016498">
    <property type="component" value="Unassembled WGS sequence"/>
</dbReference>
<dbReference type="PANTHER" id="PTHR37417">
    <property type="entry name" value="67 KDA MYOSIN-CROSS-REACTIVE ANTIGEN FAMILY PROTEIN (AFU_ORTHOLOGUE AFUA_5G09970)"/>
    <property type="match status" value="1"/>
</dbReference>
<dbReference type="Gene3D" id="3.50.50.60">
    <property type="entry name" value="FAD/NAD(P)-binding domain"/>
    <property type="match status" value="3"/>
</dbReference>
<protein>
    <recommendedName>
        <fullName evidence="3">Oleate hydratase</fullName>
    </recommendedName>
</protein>
<dbReference type="GO" id="GO:0050151">
    <property type="term" value="F:oleate hydratase activity"/>
    <property type="evidence" value="ECO:0007669"/>
    <property type="project" value="InterPro"/>
</dbReference>
<dbReference type="InterPro" id="IPR010354">
    <property type="entry name" value="Oleate_hydratase"/>
</dbReference>
<evidence type="ECO:0000313" key="1">
    <source>
        <dbReference type="EMBL" id="ERH16182.1"/>
    </source>
</evidence>
<dbReference type="NCBIfam" id="NF010584">
    <property type="entry name" value="PRK13977.1"/>
    <property type="match status" value="1"/>
</dbReference>
<dbReference type="SUPFAM" id="SSF51905">
    <property type="entry name" value="FAD/NAD(P)-binding domain"/>
    <property type="match status" value="1"/>
</dbReference>
<dbReference type="PANTHER" id="PTHR37417:SF3">
    <property type="entry name" value="MYOSIN-CROSSREACTIVE PROTEIN"/>
    <property type="match status" value="1"/>
</dbReference>
<dbReference type="HOGENOM" id="CLU_024043_2_0_11"/>
<proteinExistence type="predicted"/>
<dbReference type="GO" id="GO:0006631">
    <property type="term" value="P:fatty acid metabolic process"/>
    <property type="evidence" value="ECO:0007669"/>
    <property type="project" value="InterPro"/>
</dbReference>
<sequence>MRGPSWRHGLTEALRRRVENQEAGLQCECPYLPTVAALAFTDTSTHDIRLLPEETMTRTERTYQRTYPVSPDGNPFVHNNLGLYTQNHPVPPADIAERRAYLVGSGIGALLAAAFLIRDGRMPGCNITVLEQLAVPGGSFDGTGDTDKGFIARGGREMGQHFECFWDIMREIPALEMPEPYTVLDEFRTVNENDPNIDPCRVIHRRGHCRDTYKMGLNKKGKHAVIKLLMAKEEVTYGKSIEDWFDSDFLASNFYTLFKTMFAFQQYESLTEMKRYMHRFLQYFPGFSDLSCLRFSRYNQFESFILPLTRWLKDKGVVFQYDTCVDDLKMVITSGRKVVTGIRFHRADGQEGTIDVAEKDLVLATIGSCTESTGYGDMDTVPPFLTDQPGGAWTLWRNLAKKSAVFGRPDVFCSDPHKTVWESASFNFIGADHPFLKKIYELTGNDPLSGRTVTGGIITAEDSGWCLSLTMNRQPQFRAQPKDWGVAWAYGLYPHALGNCVRKPMIECTGEEVLKEYCYHFGLIGQFEEIKKRTKVRLATMPYITSFFMPRRAGDRPEVIPDGCVNLGLLGQFVETPDDCVFTTEGSARTAMMAVYGLLDLDRDVPPIWPAQYDVRALLAAAKTMNDGKLPGEKVLNRFLRGTYYEDILP</sequence>
<dbReference type="PATRIC" id="fig|1227262.3.peg.2068"/>
<name>U1RCG1_9ACTO</name>
<dbReference type="InterPro" id="IPR036188">
    <property type="entry name" value="FAD/NAD-bd_sf"/>
</dbReference>
<dbReference type="EMBL" id="AWSD01000300">
    <property type="protein sequence ID" value="ERH16182.1"/>
    <property type="molecule type" value="Genomic_DNA"/>
</dbReference>
<dbReference type="Pfam" id="PF06100">
    <property type="entry name" value="MCRA"/>
    <property type="match status" value="1"/>
</dbReference>
<reference evidence="1 2" key="1">
    <citation type="submission" date="2013-06" db="EMBL/GenBank/DDBJ databases">
        <authorList>
            <person name="Weinstock G."/>
            <person name="Sodergren E."/>
            <person name="Lobos E.A."/>
            <person name="Fulton L."/>
            <person name="Fulton R."/>
            <person name="Courtney L."/>
            <person name="Fronick C."/>
            <person name="O'Laughlin M."/>
            <person name="Godfrey J."/>
            <person name="Wilson R.M."/>
            <person name="Miner T."/>
            <person name="Farmer C."/>
            <person name="Delehaunty K."/>
            <person name="Cordes M."/>
            <person name="Minx P."/>
            <person name="Tomlinson C."/>
            <person name="Chen J."/>
            <person name="Wollam A."/>
            <person name="Pepin K.H."/>
            <person name="Bhonagiri V."/>
            <person name="Zhang X."/>
            <person name="Warren W."/>
            <person name="Mitreva M."/>
            <person name="Mardis E.R."/>
            <person name="Wilson R.K."/>
        </authorList>
    </citation>
    <scope>NUCLEOTIDE SEQUENCE [LARGE SCALE GENOMIC DNA]</scope>
    <source>
        <strain evidence="1 2">F0510</strain>
    </source>
</reference>
<evidence type="ECO:0008006" key="3">
    <source>
        <dbReference type="Google" id="ProtNLM"/>
    </source>
</evidence>
<evidence type="ECO:0000313" key="2">
    <source>
        <dbReference type="Proteomes" id="UP000016498"/>
    </source>
</evidence>
<accession>U1RCG1</accession>
<comment type="caution">
    <text evidence="1">The sequence shown here is derived from an EMBL/GenBank/DDBJ whole genome shotgun (WGS) entry which is preliminary data.</text>
</comment>
<dbReference type="AlphaFoldDB" id="U1RCG1"/>
<organism evidence="1 2">
    <name type="scientific">Actinomyces johnsonii F0510</name>
    <dbReference type="NCBI Taxonomy" id="1227262"/>
    <lineage>
        <taxon>Bacteria</taxon>
        <taxon>Bacillati</taxon>
        <taxon>Actinomycetota</taxon>
        <taxon>Actinomycetes</taxon>
        <taxon>Actinomycetales</taxon>
        <taxon>Actinomycetaceae</taxon>
        <taxon>Actinomyces</taxon>
    </lineage>
</organism>
<gene>
    <name evidence="1" type="ORF">HMPREF1549_02542</name>
</gene>
<dbReference type="GO" id="GO:0071949">
    <property type="term" value="F:FAD binding"/>
    <property type="evidence" value="ECO:0007669"/>
    <property type="project" value="InterPro"/>
</dbReference>